<gene>
    <name evidence="1" type="ORF">CPELLU_LOCUS15435</name>
</gene>
<sequence length="74" mass="8435">MNLTAKLKRRKSTFVAFSPKNQVRSKNNNALIIEIASLHNSLNKIMASLHEELGKDIIAAKQHFRKGLRTHLEI</sequence>
<dbReference type="Proteomes" id="UP000789759">
    <property type="component" value="Unassembled WGS sequence"/>
</dbReference>
<keyword evidence="2" id="KW-1185">Reference proteome</keyword>
<name>A0A9N9J7K6_9GLOM</name>
<evidence type="ECO:0000313" key="1">
    <source>
        <dbReference type="EMBL" id="CAG8763091.1"/>
    </source>
</evidence>
<dbReference type="OrthoDB" id="2437308at2759"/>
<evidence type="ECO:0000313" key="2">
    <source>
        <dbReference type="Proteomes" id="UP000789759"/>
    </source>
</evidence>
<feature type="non-terminal residue" evidence="1">
    <location>
        <position position="74"/>
    </location>
</feature>
<organism evidence="1 2">
    <name type="scientific">Cetraspora pellucida</name>
    <dbReference type="NCBI Taxonomy" id="1433469"/>
    <lineage>
        <taxon>Eukaryota</taxon>
        <taxon>Fungi</taxon>
        <taxon>Fungi incertae sedis</taxon>
        <taxon>Mucoromycota</taxon>
        <taxon>Glomeromycotina</taxon>
        <taxon>Glomeromycetes</taxon>
        <taxon>Diversisporales</taxon>
        <taxon>Gigasporaceae</taxon>
        <taxon>Cetraspora</taxon>
    </lineage>
</organism>
<dbReference type="AlphaFoldDB" id="A0A9N9J7K6"/>
<comment type="caution">
    <text evidence="1">The sequence shown here is derived from an EMBL/GenBank/DDBJ whole genome shotgun (WGS) entry which is preliminary data.</text>
</comment>
<reference evidence="1" key="1">
    <citation type="submission" date="2021-06" db="EMBL/GenBank/DDBJ databases">
        <authorList>
            <person name="Kallberg Y."/>
            <person name="Tangrot J."/>
            <person name="Rosling A."/>
        </authorList>
    </citation>
    <scope>NUCLEOTIDE SEQUENCE</scope>
    <source>
        <strain evidence="1">FL966</strain>
    </source>
</reference>
<proteinExistence type="predicted"/>
<accession>A0A9N9J7K6</accession>
<dbReference type="EMBL" id="CAJVQA010020333">
    <property type="protein sequence ID" value="CAG8763091.1"/>
    <property type="molecule type" value="Genomic_DNA"/>
</dbReference>
<protein>
    <submittedName>
        <fullName evidence="1">24325_t:CDS:1</fullName>
    </submittedName>
</protein>